<gene>
    <name evidence="9" type="ORF">GC105_11285</name>
</gene>
<dbReference type="Proteomes" id="UP000440004">
    <property type="component" value="Unassembled WGS sequence"/>
</dbReference>
<evidence type="ECO:0000256" key="5">
    <source>
        <dbReference type="ARBA" id="ARBA00022801"/>
    </source>
</evidence>
<evidence type="ECO:0000256" key="2">
    <source>
        <dbReference type="ARBA" id="ARBA00022654"/>
    </source>
</evidence>
<feature type="transmembrane region" description="Helical" evidence="8">
    <location>
        <begin position="80"/>
        <end position="98"/>
    </location>
</feature>
<evidence type="ECO:0000256" key="3">
    <source>
        <dbReference type="ARBA" id="ARBA00022670"/>
    </source>
</evidence>
<dbReference type="AlphaFoldDB" id="A0A6A7KAQ9"/>
<feature type="transmembrane region" description="Helical" evidence="8">
    <location>
        <begin position="104"/>
        <end position="122"/>
    </location>
</feature>
<evidence type="ECO:0000256" key="6">
    <source>
        <dbReference type="ARBA" id="ARBA00022989"/>
    </source>
</evidence>
<organism evidence="9 10">
    <name type="scientific">Alkalibaculum sporogenes</name>
    <dbReference type="NCBI Taxonomy" id="2655001"/>
    <lineage>
        <taxon>Bacteria</taxon>
        <taxon>Bacillati</taxon>
        <taxon>Bacillota</taxon>
        <taxon>Clostridia</taxon>
        <taxon>Eubacteriales</taxon>
        <taxon>Eubacteriaceae</taxon>
        <taxon>Alkalibaculum</taxon>
    </lineage>
</organism>
<evidence type="ECO:0000313" key="9">
    <source>
        <dbReference type="EMBL" id="MPW26371.1"/>
    </source>
</evidence>
<evidence type="ECO:0000256" key="7">
    <source>
        <dbReference type="ARBA" id="ARBA00023136"/>
    </source>
</evidence>
<comment type="caution">
    <text evidence="9">The sequence shown here is derived from an EMBL/GenBank/DDBJ whole genome shotgun (WGS) entry which is preliminary data.</text>
</comment>
<proteinExistence type="predicted"/>
<dbReference type="GO" id="GO:0009372">
    <property type="term" value="P:quorum sensing"/>
    <property type="evidence" value="ECO:0007669"/>
    <property type="project" value="UniProtKB-KW"/>
</dbReference>
<dbReference type="GO" id="GO:0016020">
    <property type="term" value="C:membrane"/>
    <property type="evidence" value="ECO:0007669"/>
    <property type="project" value="InterPro"/>
</dbReference>
<keyword evidence="2" id="KW-0673">Quorum sensing</keyword>
<keyword evidence="4 8" id="KW-0812">Transmembrane</keyword>
<dbReference type="Pfam" id="PF04647">
    <property type="entry name" value="AgrB"/>
    <property type="match status" value="1"/>
</dbReference>
<dbReference type="GO" id="GO:0008233">
    <property type="term" value="F:peptidase activity"/>
    <property type="evidence" value="ECO:0007669"/>
    <property type="project" value="UniProtKB-KW"/>
</dbReference>
<dbReference type="InterPro" id="IPR006741">
    <property type="entry name" value="AgrB"/>
</dbReference>
<dbReference type="RefSeq" id="WP_343030019.1">
    <property type="nucleotide sequence ID" value="NZ_WHNX01000017.1"/>
</dbReference>
<sequence length="193" mass="21882">MSVWDRISEIFINNEIIIAEDKELYSYGLQQGILMILNVTTTIVIGIICGMVWQSIIFLLSYIPLRTYVGGYHAKTQWRCYIFSILIISVALLGIKLIPWTNIIYFTLMFFAGSIISLLAPVEDGNKHLDSIEKTIYKKRSRVILSALCGIGTLLYIIGYPQISICILVALLLLGIMLILGNCKNKLRRLNYV</sequence>
<evidence type="ECO:0000313" key="10">
    <source>
        <dbReference type="Proteomes" id="UP000440004"/>
    </source>
</evidence>
<keyword evidence="7 8" id="KW-0472">Membrane</keyword>
<protein>
    <submittedName>
        <fullName evidence="9">Accessory regulator AgrB</fullName>
    </submittedName>
</protein>
<keyword evidence="5" id="KW-0378">Hydrolase</keyword>
<dbReference type="SMART" id="SM00793">
    <property type="entry name" value="AgrB"/>
    <property type="match status" value="1"/>
</dbReference>
<keyword evidence="6 8" id="KW-1133">Transmembrane helix</keyword>
<keyword evidence="10" id="KW-1185">Reference proteome</keyword>
<feature type="transmembrane region" description="Helical" evidence="8">
    <location>
        <begin position="33"/>
        <end position="60"/>
    </location>
</feature>
<keyword evidence="1" id="KW-1003">Cell membrane</keyword>
<name>A0A6A7KAQ9_9FIRM</name>
<dbReference type="EMBL" id="WHNX01000017">
    <property type="protein sequence ID" value="MPW26371.1"/>
    <property type="molecule type" value="Genomic_DNA"/>
</dbReference>
<evidence type="ECO:0000256" key="1">
    <source>
        <dbReference type="ARBA" id="ARBA00022475"/>
    </source>
</evidence>
<accession>A0A6A7KAQ9</accession>
<feature type="transmembrane region" description="Helical" evidence="8">
    <location>
        <begin position="165"/>
        <end position="183"/>
    </location>
</feature>
<keyword evidence="3" id="KW-0645">Protease</keyword>
<evidence type="ECO:0000256" key="8">
    <source>
        <dbReference type="SAM" id="Phobius"/>
    </source>
</evidence>
<reference evidence="9 10" key="1">
    <citation type="submission" date="2019-10" db="EMBL/GenBank/DDBJ databases">
        <title>Alkalibaculum tamaniensis sp.nov., a new alkaliphilic acetogen, isolated on methoxylated aromatics from a mud volcano.</title>
        <authorList>
            <person name="Khomyakova M.A."/>
            <person name="Merkel A.Y."/>
            <person name="Bonch-Osmolovskaya E.A."/>
            <person name="Slobodkin A.I."/>
        </authorList>
    </citation>
    <scope>NUCLEOTIDE SEQUENCE [LARGE SCALE GENOMIC DNA]</scope>
    <source>
        <strain evidence="9 10">M08DMB</strain>
    </source>
</reference>
<feature type="transmembrane region" description="Helical" evidence="8">
    <location>
        <begin position="143"/>
        <end position="159"/>
    </location>
</feature>
<dbReference type="GO" id="GO:0006508">
    <property type="term" value="P:proteolysis"/>
    <property type="evidence" value="ECO:0007669"/>
    <property type="project" value="UniProtKB-KW"/>
</dbReference>
<evidence type="ECO:0000256" key="4">
    <source>
        <dbReference type="ARBA" id="ARBA00022692"/>
    </source>
</evidence>